<reference evidence="2" key="1">
    <citation type="submission" date="2017-04" db="EMBL/GenBank/DDBJ databases">
        <title>Function of individual gut microbiota members based on whole genome sequencing of pure cultures obtained from chicken caecum.</title>
        <authorList>
            <person name="Medvecky M."/>
            <person name="Cejkova D."/>
            <person name="Polansky O."/>
            <person name="Karasova D."/>
            <person name="Kubasova T."/>
            <person name="Cizek A."/>
            <person name="Rychlik I."/>
        </authorList>
    </citation>
    <scope>NUCLEOTIDE SEQUENCE [LARGE SCALE GENOMIC DNA]</scope>
    <source>
        <strain evidence="2">An178</strain>
    </source>
</reference>
<gene>
    <name evidence="1" type="ORF">B5F14_01820</name>
</gene>
<comment type="caution">
    <text evidence="1">The sequence shown here is derived from an EMBL/GenBank/DDBJ whole genome shotgun (WGS) entry which is preliminary data.</text>
</comment>
<protein>
    <submittedName>
        <fullName evidence="1">Uncharacterized protein</fullName>
    </submittedName>
</protein>
<dbReference type="AlphaFoldDB" id="A0A1Y4M0M4"/>
<name>A0A1Y4M0M4_9FIRM</name>
<dbReference type="EMBL" id="NFKM01000002">
    <property type="protein sequence ID" value="OUP61720.1"/>
    <property type="molecule type" value="Genomic_DNA"/>
</dbReference>
<accession>A0A1Y4M0M4</accession>
<dbReference type="RefSeq" id="WP_087158162.1">
    <property type="nucleotide sequence ID" value="NZ_NFKM01000002.1"/>
</dbReference>
<evidence type="ECO:0000313" key="2">
    <source>
        <dbReference type="Proteomes" id="UP000195447"/>
    </source>
</evidence>
<proteinExistence type="predicted"/>
<keyword evidence="2" id="KW-1185">Reference proteome</keyword>
<sequence length="160" mass="18623">MLIDGQNVYMFNPFQMKDWTEEEIANQVDYLISCIDNDADTPYQIAKNIENVSNQLFLFGECIARYVKERNRVRDELSANSKIYAYIARDEYKTKNPDSKVPAMSYFEGIAEQKLINDRNTLSDLECKLTRFKNAYQSAENICNAWKKLLEAIKYENGGN</sequence>
<evidence type="ECO:0000313" key="1">
    <source>
        <dbReference type="EMBL" id="OUP61720.1"/>
    </source>
</evidence>
<dbReference type="Proteomes" id="UP000195447">
    <property type="component" value="Unassembled WGS sequence"/>
</dbReference>
<organism evidence="1 2">
    <name type="scientific">Faecalitalea cylindroides</name>
    <dbReference type="NCBI Taxonomy" id="39483"/>
    <lineage>
        <taxon>Bacteria</taxon>
        <taxon>Bacillati</taxon>
        <taxon>Bacillota</taxon>
        <taxon>Erysipelotrichia</taxon>
        <taxon>Erysipelotrichales</taxon>
        <taxon>Erysipelotrichaceae</taxon>
        <taxon>Faecalitalea</taxon>
    </lineage>
</organism>